<dbReference type="InterPro" id="IPR017587">
    <property type="entry name" value="YqeC"/>
</dbReference>
<dbReference type="EMBL" id="CP077683">
    <property type="protein sequence ID" value="QXE91310.1"/>
    <property type="molecule type" value="Genomic_DNA"/>
</dbReference>
<gene>
    <name evidence="1" type="primary">yqeC</name>
    <name evidence="1" type="ORF">KP001_01855</name>
</gene>
<protein>
    <submittedName>
        <fullName evidence="1">Selenium-dependent hydroxylase accessory protein YqeC</fullName>
    </submittedName>
</protein>
<dbReference type="Proteomes" id="UP000683559">
    <property type="component" value="Chromosome"/>
</dbReference>
<evidence type="ECO:0000313" key="2">
    <source>
        <dbReference type="Proteomes" id="UP000683559"/>
    </source>
</evidence>
<sequence>MQLIEEVLCTAPRGVVSITGAGGKTSLMFHLARVLSESGKRVLVTTTTKIFPPTARQCGTLLIDADPEVVVRRAAYRYGKEPVTAAARRDLESGKLLGFAPEAITLFQNCGRFDWIVVEADGSARRPLKAHAPHEPVIPSCSTVLVAVAGLDVLGEPLSGEWVFRPEIAAPLMGLAEGDTIGAAALARIIVHPEGLFTGAPKSARRFLFLNKADTPQRLLRAAQIAAAVREEAPSVAEAFLVGQALNGVTLHAIHPMGAS</sequence>
<organism evidence="1 2">
    <name type="scientific">Geomonas subterranea</name>
    <dbReference type="NCBI Taxonomy" id="2847989"/>
    <lineage>
        <taxon>Bacteria</taxon>
        <taxon>Pseudomonadati</taxon>
        <taxon>Thermodesulfobacteriota</taxon>
        <taxon>Desulfuromonadia</taxon>
        <taxon>Geobacterales</taxon>
        <taxon>Geobacteraceae</taxon>
        <taxon>Geomonas</taxon>
    </lineage>
</organism>
<reference evidence="1 2" key="1">
    <citation type="submission" date="2021-06" db="EMBL/GenBank/DDBJ databases">
        <title>Gemonas diversity in paddy soil.</title>
        <authorList>
            <person name="Liu G."/>
        </authorList>
    </citation>
    <scope>NUCLEOTIDE SEQUENCE [LARGE SCALE GENOMIC DNA]</scope>
    <source>
        <strain evidence="1 2">RG2</strain>
    </source>
</reference>
<dbReference type="Pfam" id="PF19842">
    <property type="entry name" value="YqeC"/>
    <property type="match status" value="1"/>
</dbReference>
<evidence type="ECO:0000313" key="1">
    <source>
        <dbReference type="EMBL" id="QXE91310.1"/>
    </source>
</evidence>
<name>A0ABX8LGZ7_9BACT</name>
<dbReference type="RefSeq" id="WP_217287895.1">
    <property type="nucleotide sequence ID" value="NZ_CP077683.1"/>
</dbReference>
<proteinExistence type="predicted"/>
<dbReference type="NCBIfam" id="TIGR03172">
    <property type="entry name" value="selenium cofactor biosynthesis protein YqeC"/>
    <property type="match status" value="1"/>
</dbReference>
<keyword evidence="2" id="KW-1185">Reference proteome</keyword>
<accession>A0ABX8LGZ7</accession>